<dbReference type="AlphaFoldDB" id="F1A5K2"/>
<proteinExistence type="predicted"/>
<organism evidence="2 3">
    <name type="scientific">Dictyostelium purpureum</name>
    <name type="common">Slime mold</name>
    <dbReference type="NCBI Taxonomy" id="5786"/>
    <lineage>
        <taxon>Eukaryota</taxon>
        <taxon>Amoebozoa</taxon>
        <taxon>Evosea</taxon>
        <taxon>Eumycetozoa</taxon>
        <taxon>Dictyostelia</taxon>
        <taxon>Dictyosteliales</taxon>
        <taxon>Dictyosteliaceae</taxon>
        <taxon>Dictyostelium</taxon>
    </lineage>
</organism>
<dbReference type="InParanoid" id="F1A5K2"/>
<accession>F1A5K2</accession>
<dbReference type="VEuPathDB" id="AmoebaDB:DICPUDRAFT_160039"/>
<sequence>MTIIRERVRKDYDKRGLLYRNKKHRKLGHMKDISEKFSSTQETIIPSTMDREEKGL</sequence>
<evidence type="ECO:0000256" key="1">
    <source>
        <dbReference type="SAM" id="MobiDB-lite"/>
    </source>
</evidence>
<protein>
    <submittedName>
        <fullName evidence="2">Uncharacterized protein</fullName>
    </submittedName>
</protein>
<evidence type="ECO:0000313" key="3">
    <source>
        <dbReference type="Proteomes" id="UP000001064"/>
    </source>
</evidence>
<feature type="region of interest" description="Disordered" evidence="1">
    <location>
        <begin position="29"/>
        <end position="56"/>
    </location>
</feature>
<reference evidence="3" key="1">
    <citation type="journal article" date="2011" name="Genome Biol.">
        <title>Comparative genomics of the social amoebae Dictyostelium discoideum and Dictyostelium purpureum.</title>
        <authorList>
            <consortium name="US DOE Joint Genome Institute (JGI-PGF)"/>
            <person name="Sucgang R."/>
            <person name="Kuo A."/>
            <person name="Tian X."/>
            <person name="Salerno W."/>
            <person name="Parikh A."/>
            <person name="Feasley C.L."/>
            <person name="Dalin E."/>
            <person name="Tu H."/>
            <person name="Huang E."/>
            <person name="Barry K."/>
            <person name="Lindquist E."/>
            <person name="Shapiro H."/>
            <person name="Bruce D."/>
            <person name="Schmutz J."/>
            <person name="Salamov A."/>
            <person name="Fey P."/>
            <person name="Gaudet P."/>
            <person name="Anjard C."/>
            <person name="Babu M.M."/>
            <person name="Basu S."/>
            <person name="Bushmanova Y."/>
            <person name="van der Wel H."/>
            <person name="Katoh-Kurasawa M."/>
            <person name="Dinh C."/>
            <person name="Coutinho P.M."/>
            <person name="Saito T."/>
            <person name="Elias M."/>
            <person name="Schaap P."/>
            <person name="Kay R.R."/>
            <person name="Henrissat B."/>
            <person name="Eichinger L."/>
            <person name="Rivero F."/>
            <person name="Putnam N.H."/>
            <person name="West C.M."/>
            <person name="Loomis W.F."/>
            <person name="Chisholm R.L."/>
            <person name="Shaulsky G."/>
            <person name="Strassmann J.E."/>
            <person name="Queller D.C."/>
            <person name="Kuspa A."/>
            <person name="Grigoriev I.V."/>
        </authorList>
    </citation>
    <scope>NUCLEOTIDE SEQUENCE [LARGE SCALE GENOMIC DNA]</scope>
    <source>
        <strain evidence="3">QSDP1</strain>
    </source>
</reference>
<feature type="compositionally biased region" description="Polar residues" evidence="1">
    <location>
        <begin position="36"/>
        <end position="46"/>
    </location>
</feature>
<name>F1A5K2_DICPU</name>
<gene>
    <name evidence="2" type="ORF">DICPUDRAFT_160039</name>
</gene>
<dbReference type="KEGG" id="dpp:DICPUDRAFT_160039"/>
<dbReference type="RefSeq" id="XP_003294946.1">
    <property type="nucleotide sequence ID" value="XM_003294898.1"/>
</dbReference>
<dbReference type="GeneID" id="10510751"/>
<keyword evidence="3" id="KW-1185">Reference proteome</keyword>
<dbReference type="Proteomes" id="UP000001064">
    <property type="component" value="Unassembled WGS sequence"/>
</dbReference>
<dbReference type="EMBL" id="GL871608">
    <property type="protein sequence ID" value="EGC28525.1"/>
    <property type="molecule type" value="Genomic_DNA"/>
</dbReference>
<evidence type="ECO:0000313" key="2">
    <source>
        <dbReference type="EMBL" id="EGC28525.1"/>
    </source>
</evidence>